<dbReference type="Gene3D" id="2.60.40.420">
    <property type="entry name" value="Cupredoxins - blue copper proteins"/>
    <property type="match status" value="1"/>
</dbReference>
<keyword evidence="4" id="KW-0732">Signal</keyword>
<feature type="compositionally biased region" description="Polar residues" evidence="2">
    <location>
        <begin position="384"/>
        <end position="395"/>
    </location>
</feature>
<sequence>MLFAASLSSLALATCVVAQLNPIIRVGGEATDALGPLQFGPPQIPEAPLGTVITFEFIGEPGNHSVTQSSFTDPCNPLPGGFDSGWVFIPQAGLGPPPTFNLTITDDNTPIWFYCKQLQPSPHCIAGMVGAINAPVIGSTFDQFQKNAEAFKGIPGALTVSSPLKQSEGALVGIGASASAGIVGIPSGATAFPITASASGGLATQPSSVPSATPARTSNIDTSGSSSEATAATLPAAPSAEITHNSAQTATAGKSPPRIVSTGAIAGGVVGGFIIVVLVIFLLWFRTREIKPHTEAAYNNMASLVSPAGSHTFHPYTLPRIATDLEPLKSKQKLMFSAIETTSPHSAVPAANMTVTAEHSADLLHVQRLRLERERINRELASLDQISEPGSNHSDGSVDGGRSTTSLRTNQRLLAEQLAELQRQMVQVEERQQHMQSDLPPYDGVVP</sequence>
<feature type="region of interest" description="Disordered" evidence="2">
    <location>
        <begin position="203"/>
        <end position="257"/>
    </location>
</feature>
<feature type="compositionally biased region" description="Low complexity" evidence="2">
    <location>
        <begin position="222"/>
        <end position="241"/>
    </location>
</feature>
<feature type="region of interest" description="Disordered" evidence="2">
    <location>
        <begin position="382"/>
        <end position="405"/>
    </location>
</feature>
<evidence type="ECO:0000256" key="2">
    <source>
        <dbReference type="SAM" id="MobiDB-lite"/>
    </source>
</evidence>
<keyword evidence="1" id="KW-0175">Coiled coil</keyword>
<keyword evidence="3" id="KW-0812">Transmembrane</keyword>
<evidence type="ECO:0008006" key="7">
    <source>
        <dbReference type="Google" id="ProtNLM"/>
    </source>
</evidence>
<dbReference type="Proteomes" id="UP000567179">
    <property type="component" value="Unassembled WGS sequence"/>
</dbReference>
<evidence type="ECO:0000313" key="6">
    <source>
        <dbReference type="Proteomes" id="UP000567179"/>
    </source>
</evidence>
<gene>
    <name evidence="5" type="ORF">D9619_013619</name>
</gene>
<feature type="compositionally biased region" description="Polar residues" evidence="2">
    <location>
        <begin position="203"/>
        <end position="221"/>
    </location>
</feature>
<evidence type="ECO:0000256" key="3">
    <source>
        <dbReference type="SAM" id="Phobius"/>
    </source>
</evidence>
<keyword evidence="3" id="KW-0472">Membrane</keyword>
<proteinExistence type="predicted"/>
<dbReference type="PANTHER" id="PTHR34883">
    <property type="entry name" value="SERINE-RICH PROTEIN, PUTATIVE-RELATED-RELATED"/>
    <property type="match status" value="1"/>
</dbReference>
<accession>A0A8H5F9F9</accession>
<name>A0A8H5F9F9_9AGAR</name>
<feature type="transmembrane region" description="Helical" evidence="3">
    <location>
        <begin position="264"/>
        <end position="285"/>
    </location>
</feature>
<dbReference type="AlphaFoldDB" id="A0A8H5F9F9"/>
<dbReference type="CDD" id="cd00920">
    <property type="entry name" value="Cupredoxin"/>
    <property type="match status" value="1"/>
</dbReference>
<feature type="signal peptide" evidence="4">
    <location>
        <begin position="1"/>
        <end position="18"/>
    </location>
</feature>
<keyword evidence="6" id="KW-1185">Reference proteome</keyword>
<keyword evidence="3" id="KW-1133">Transmembrane helix</keyword>
<feature type="coiled-coil region" evidence="1">
    <location>
        <begin position="411"/>
        <end position="438"/>
    </location>
</feature>
<reference evidence="5 6" key="1">
    <citation type="journal article" date="2020" name="ISME J.">
        <title>Uncovering the hidden diversity of litter-decomposition mechanisms in mushroom-forming fungi.</title>
        <authorList>
            <person name="Floudas D."/>
            <person name="Bentzer J."/>
            <person name="Ahren D."/>
            <person name="Johansson T."/>
            <person name="Persson P."/>
            <person name="Tunlid A."/>
        </authorList>
    </citation>
    <scope>NUCLEOTIDE SEQUENCE [LARGE SCALE GENOMIC DNA]</scope>
    <source>
        <strain evidence="5 6">CBS 101986</strain>
    </source>
</reference>
<dbReference type="PANTHER" id="PTHR34883:SF15">
    <property type="entry name" value="EXTRACELLULAR SERINE-RICH PROTEIN"/>
    <property type="match status" value="1"/>
</dbReference>
<evidence type="ECO:0000256" key="1">
    <source>
        <dbReference type="SAM" id="Coils"/>
    </source>
</evidence>
<organism evidence="5 6">
    <name type="scientific">Psilocybe cf. subviscida</name>
    <dbReference type="NCBI Taxonomy" id="2480587"/>
    <lineage>
        <taxon>Eukaryota</taxon>
        <taxon>Fungi</taxon>
        <taxon>Dikarya</taxon>
        <taxon>Basidiomycota</taxon>
        <taxon>Agaricomycotina</taxon>
        <taxon>Agaricomycetes</taxon>
        <taxon>Agaricomycetidae</taxon>
        <taxon>Agaricales</taxon>
        <taxon>Agaricineae</taxon>
        <taxon>Strophariaceae</taxon>
        <taxon>Psilocybe</taxon>
    </lineage>
</organism>
<dbReference type="InterPro" id="IPR052953">
    <property type="entry name" value="Ser-rich/MCO-related"/>
</dbReference>
<dbReference type="OrthoDB" id="2331100at2759"/>
<dbReference type="SUPFAM" id="SSF49503">
    <property type="entry name" value="Cupredoxins"/>
    <property type="match status" value="1"/>
</dbReference>
<dbReference type="InterPro" id="IPR008972">
    <property type="entry name" value="Cupredoxin"/>
</dbReference>
<dbReference type="EMBL" id="JAACJJ010000006">
    <property type="protein sequence ID" value="KAF5328093.1"/>
    <property type="molecule type" value="Genomic_DNA"/>
</dbReference>
<feature type="compositionally biased region" description="Polar residues" evidence="2">
    <location>
        <begin position="242"/>
        <end position="252"/>
    </location>
</feature>
<protein>
    <recommendedName>
        <fullName evidence="7">Phytocyanin domain-containing protein</fullName>
    </recommendedName>
</protein>
<feature type="chain" id="PRO_5034116916" description="Phytocyanin domain-containing protein" evidence="4">
    <location>
        <begin position="19"/>
        <end position="447"/>
    </location>
</feature>
<evidence type="ECO:0000256" key="4">
    <source>
        <dbReference type="SAM" id="SignalP"/>
    </source>
</evidence>
<comment type="caution">
    <text evidence="5">The sequence shown here is derived from an EMBL/GenBank/DDBJ whole genome shotgun (WGS) entry which is preliminary data.</text>
</comment>
<evidence type="ECO:0000313" key="5">
    <source>
        <dbReference type="EMBL" id="KAF5328093.1"/>
    </source>
</evidence>